<dbReference type="EMBL" id="CP027850">
    <property type="protein sequence ID" value="AVQ01213.1"/>
    <property type="molecule type" value="Genomic_DNA"/>
</dbReference>
<dbReference type="Proteomes" id="UP000240527">
    <property type="component" value="Chromosome"/>
</dbReference>
<organism evidence="1 2">
    <name type="scientific">Caulobacter segnis</name>
    <dbReference type="NCBI Taxonomy" id="88688"/>
    <lineage>
        <taxon>Bacteria</taxon>
        <taxon>Pseudomonadati</taxon>
        <taxon>Pseudomonadota</taxon>
        <taxon>Alphaproteobacteria</taxon>
        <taxon>Caulobacterales</taxon>
        <taxon>Caulobacteraceae</taxon>
        <taxon>Caulobacter</taxon>
    </lineage>
</organism>
<accession>A0ABN5IS40</accession>
<dbReference type="GO" id="GO:0008233">
    <property type="term" value="F:peptidase activity"/>
    <property type="evidence" value="ECO:0007669"/>
    <property type="project" value="UniProtKB-KW"/>
</dbReference>
<dbReference type="GO" id="GO:0006508">
    <property type="term" value="P:proteolysis"/>
    <property type="evidence" value="ECO:0007669"/>
    <property type="project" value="UniProtKB-KW"/>
</dbReference>
<sequence length="360" mass="38755">MLKKLSLPGYRGPEFGVVDLGSTITLGQILRRNETIQRPLNPSYGAKYLEKELKTLESECALKLGSPSCQRARDLNRSLTSMRDAISLHPDCSAAADAYLGYYPKSRPPASIAARFDLACLGSYEPRAQGGSYSPDIPPAILARSSTSALAAVGLLEDENGPFCAGLLRNDRTLITARHCFEGARNVAWTSGKVWVRPADGRAAPWPVAPRFKDHGSGQAVEADWAVVEILTTDAIAAPATNLRQEAAAGPVSLVAYFDDHKAADYGPAVSSAPSWRKGLRWPREGFCQVYREEKTKCVKLLCQTVEGFSGTPVFMNTTAADQPLQVIGFISRPSMAEDAACGVRETYVTTATASSAVRP</sequence>
<name>A0ABN5IS40_9CAUL</name>
<evidence type="ECO:0000313" key="1">
    <source>
        <dbReference type="EMBL" id="AVQ01213.1"/>
    </source>
</evidence>
<dbReference type="SUPFAM" id="SSF50494">
    <property type="entry name" value="Trypsin-like serine proteases"/>
    <property type="match status" value="1"/>
</dbReference>
<keyword evidence="1" id="KW-0645">Protease</keyword>
<evidence type="ECO:0000313" key="2">
    <source>
        <dbReference type="Proteomes" id="UP000240527"/>
    </source>
</evidence>
<protein>
    <submittedName>
        <fullName evidence="1">Serine protease</fullName>
    </submittedName>
</protein>
<keyword evidence="2" id="KW-1185">Reference proteome</keyword>
<dbReference type="InterPro" id="IPR009003">
    <property type="entry name" value="Peptidase_S1_PA"/>
</dbReference>
<dbReference type="Pfam" id="PF13365">
    <property type="entry name" value="Trypsin_2"/>
    <property type="match status" value="1"/>
</dbReference>
<gene>
    <name evidence="1" type="ORF">B7G68_04660</name>
</gene>
<keyword evidence="1" id="KW-0378">Hydrolase</keyword>
<reference evidence="1 2" key="1">
    <citation type="journal article" date="2015" name="Biotechnol. Bioeng.">
        <title>Genome sequence and phenotypic characterization of Caulobacter segnis.</title>
        <authorList>
            <person name="Patel S."/>
            <person name="Fletcher B."/>
            <person name="Scott D.C."/>
            <person name="Ely B."/>
        </authorList>
    </citation>
    <scope>NUCLEOTIDE SEQUENCE [LARGE SCALE GENOMIC DNA]</scope>
    <source>
        <strain evidence="1 2">TK0059</strain>
    </source>
</reference>
<proteinExistence type="predicted"/>
<dbReference type="InterPro" id="IPR043504">
    <property type="entry name" value="Peptidase_S1_PA_chymotrypsin"/>
</dbReference>
<dbReference type="RefSeq" id="WP_041538187.1">
    <property type="nucleotide sequence ID" value="NZ_CP027850.1"/>
</dbReference>
<dbReference type="Gene3D" id="2.40.10.10">
    <property type="entry name" value="Trypsin-like serine proteases"/>
    <property type="match status" value="2"/>
</dbReference>